<feature type="domain" description="LysR substrate-binding" evidence="6">
    <location>
        <begin position="22"/>
        <end position="212"/>
    </location>
</feature>
<organism evidence="7 8">
    <name type="scientific">Streptomyces ramulosus</name>
    <dbReference type="NCBI Taxonomy" id="47762"/>
    <lineage>
        <taxon>Bacteria</taxon>
        <taxon>Bacillati</taxon>
        <taxon>Actinomycetota</taxon>
        <taxon>Actinomycetes</taxon>
        <taxon>Kitasatosporales</taxon>
        <taxon>Streptomycetaceae</taxon>
        <taxon>Streptomyces</taxon>
    </lineage>
</organism>
<reference evidence="8" key="1">
    <citation type="journal article" date="2019" name="Int. J. Syst. Evol. Microbiol.">
        <title>The Global Catalogue of Microorganisms (GCM) 10K type strain sequencing project: providing services to taxonomists for standard genome sequencing and annotation.</title>
        <authorList>
            <consortium name="The Broad Institute Genomics Platform"/>
            <consortium name="The Broad Institute Genome Sequencing Center for Infectious Disease"/>
            <person name="Wu L."/>
            <person name="Ma J."/>
        </authorList>
    </citation>
    <scope>NUCLEOTIDE SEQUENCE [LARGE SCALE GENOMIC DNA]</scope>
    <source>
        <strain evidence="8">CGMCC 1.15809</strain>
    </source>
</reference>
<dbReference type="Proteomes" id="UP001596241">
    <property type="component" value="Unassembled WGS sequence"/>
</dbReference>
<keyword evidence="4" id="KW-0804">Transcription</keyword>
<feature type="region of interest" description="Disordered" evidence="5">
    <location>
        <begin position="1"/>
        <end position="20"/>
    </location>
</feature>
<sequence length="220" mass="23744">MTTRTPAAADAAPGAAAPPRPLRLGVHGFTHLAARIVAAAGHPRSSVEYVPYEVSEPFTLLRAGATDLMLVKYDPRDPDIELSEPVAWDGRAVLVGAHHPLAAQESVSLEQVADHEGFRCPGDFPPHVWDLVVPPHTRTGRALSRTHTMTTVPALLEVLRSTLAVHLSFQSLDAALPPGIKAVPVHDLPPAPVTLAWLRGTRLPERVRRFVGDAERAARR</sequence>
<dbReference type="RefSeq" id="WP_345091450.1">
    <property type="nucleotide sequence ID" value="NZ_BAAAWG010000019.1"/>
</dbReference>
<comment type="caution">
    <text evidence="7">The sequence shown here is derived from an EMBL/GenBank/DDBJ whole genome shotgun (WGS) entry which is preliminary data.</text>
</comment>
<evidence type="ECO:0000256" key="5">
    <source>
        <dbReference type="SAM" id="MobiDB-lite"/>
    </source>
</evidence>
<comment type="similarity">
    <text evidence="1">Belongs to the LysR transcriptional regulatory family.</text>
</comment>
<evidence type="ECO:0000256" key="1">
    <source>
        <dbReference type="ARBA" id="ARBA00009437"/>
    </source>
</evidence>
<evidence type="ECO:0000313" key="7">
    <source>
        <dbReference type="EMBL" id="MFC5893781.1"/>
    </source>
</evidence>
<evidence type="ECO:0000256" key="4">
    <source>
        <dbReference type="ARBA" id="ARBA00023163"/>
    </source>
</evidence>
<keyword evidence="3" id="KW-0238">DNA-binding</keyword>
<dbReference type="Gene3D" id="3.40.190.10">
    <property type="entry name" value="Periplasmic binding protein-like II"/>
    <property type="match status" value="2"/>
</dbReference>
<dbReference type="CDD" id="cd05466">
    <property type="entry name" value="PBP2_LTTR_substrate"/>
    <property type="match status" value="1"/>
</dbReference>
<evidence type="ECO:0000256" key="2">
    <source>
        <dbReference type="ARBA" id="ARBA00023015"/>
    </source>
</evidence>
<dbReference type="EMBL" id="JBHSPW010000005">
    <property type="protein sequence ID" value="MFC5893781.1"/>
    <property type="molecule type" value="Genomic_DNA"/>
</dbReference>
<proteinExistence type="inferred from homology"/>
<dbReference type="PANTHER" id="PTHR30346">
    <property type="entry name" value="TRANSCRIPTIONAL DUAL REGULATOR HCAR-RELATED"/>
    <property type="match status" value="1"/>
</dbReference>
<keyword evidence="8" id="KW-1185">Reference proteome</keyword>
<evidence type="ECO:0000256" key="3">
    <source>
        <dbReference type="ARBA" id="ARBA00023125"/>
    </source>
</evidence>
<dbReference type="SUPFAM" id="SSF53850">
    <property type="entry name" value="Periplasmic binding protein-like II"/>
    <property type="match status" value="1"/>
</dbReference>
<name>A0ABW1FK32_9ACTN</name>
<evidence type="ECO:0000259" key="6">
    <source>
        <dbReference type="Pfam" id="PF03466"/>
    </source>
</evidence>
<dbReference type="PANTHER" id="PTHR30346:SF0">
    <property type="entry name" value="HCA OPERON TRANSCRIPTIONAL ACTIVATOR HCAR"/>
    <property type="match status" value="1"/>
</dbReference>
<gene>
    <name evidence="7" type="ORF">ACFP3M_13220</name>
</gene>
<feature type="compositionally biased region" description="Low complexity" evidence="5">
    <location>
        <begin position="1"/>
        <end position="15"/>
    </location>
</feature>
<evidence type="ECO:0000313" key="8">
    <source>
        <dbReference type="Proteomes" id="UP001596241"/>
    </source>
</evidence>
<dbReference type="InterPro" id="IPR005119">
    <property type="entry name" value="LysR_subst-bd"/>
</dbReference>
<keyword evidence="2" id="KW-0805">Transcription regulation</keyword>
<protein>
    <submittedName>
        <fullName evidence="7">LysR substrate-binding domain-containing protein</fullName>
    </submittedName>
</protein>
<dbReference type="Pfam" id="PF03466">
    <property type="entry name" value="LysR_substrate"/>
    <property type="match status" value="1"/>
</dbReference>
<accession>A0ABW1FK32</accession>